<gene>
    <name evidence="1" type="ORF">FCALED_LOCUS16467</name>
</gene>
<proteinExistence type="predicted"/>
<keyword evidence="2" id="KW-1185">Reference proteome</keyword>
<protein>
    <submittedName>
        <fullName evidence="1">9757_t:CDS:1</fullName>
    </submittedName>
</protein>
<comment type="caution">
    <text evidence="1">The sequence shown here is derived from an EMBL/GenBank/DDBJ whole genome shotgun (WGS) entry which is preliminary data.</text>
</comment>
<dbReference type="EMBL" id="CAJVPQ010019335">
    <property type="protein sequence ID" value="CAG8753735.1"/>
    <property type="molecule type" value="Genomic_DNA"/>
</dbReference>
<reference evidence="1" key="1">
    <citation type="submission" date="2021-06" db="EMBL/GenBank/DDBJ databases">
        <authorList>
            <person name="Kallberg Y."/>
            <person name="Tangrot J."/>
            <person name="Rosling A."/>
        </authorList>
    </citation>
    <scope>NUCLEOTIDE SEQUENCE</scope>
    <source>
        <strain evidence="1">UK204</strain>
    </source>
</reference>
<feature type="non-terminal residue" evidence="1">
    <location>
        <position position="72"/>
    </location>
</feature>
<feature type="non-terminal residue" evidence="1">
    <location>
        <position position="1"/>
    </location>
</feature>
<dbReference type="OrthoDB" id="10392965at2759"/>
<organism evidence="1 2">
    <name type="scientific">Funneliformis caledonium</name>
    <dbReference type="NCBI Taxonomy" id="1117310"/>
    <lineage>
        <taxon>Eukaryota</taxon>
        <taxon>Fungi</taxon>
        <taxon>Fungi incertae sedis</taxon>
        <taxon>Mucoromycota</taxon>
        <taxon>Glomeromycotina</taxon>
        <taxon>Glomeromycetes</taxon>
        <taxon>Glomerales</taxon>
        <taxon>Glomeraceae</taxon>
        <taxon>Funneliformis</taxon>
    </lineage>
</organism>
<accession>A0A9N9NR62</accession>
<dbReference type="Proteomes" id="UP000789570">
    <property type="component" value="Unassembled WGS sequence"/>
</dbReference>
<evidence type="ECO:0000313" key="1">
    <source>
        <dbReference type="EMBL" id="CAG8753735.1"/>
    </source>
</evidence>
<dbReference type="AlphaFoldDB" id="A0A9N9NR62"/>
<name>A0A9N9NR62_9GLOM</name>
<evidence type="ECO:0000313" key="2">
    <source>
        <dbReference type="Proteomes" id="UP000789570"/>
    </source>
</evidence>
<sequence>IQNDSLTMLWSKITTLLAATIAFFSATISSVDASPINSENIAFADYPEFINKRDDGVVVARGSRNNNRARDE</sequence>